<accession>A0A3M7PI59</accession>
<dbReference type="Proteomes" id="UP000276133">
    <property type="component" value="Unassembled WGS sequence"/>
</dbReference>
<keyword evidence="1" id="KW-0695">RNA-directed DNA polymerase</keyword>
<dbReference type="OrthoDB" id="276744at2759"/>
<gene>
    <name evidence="1" type="ORF">BpHYR1_014120</name>
</gene>
<sequence>MTTLEERRARGDLIEMFKIQKGLDTVEWHSSLHVGPPRSGHRGHIRPELVKDCLIRRNAFRNRVARMWNKLSDSVIDAPSVNSFKKRIDDQRTGCS</sequence>
<dbReference type="EMBL" id="REGN01010788">
    <property type="protein sequence ID" value="RMZ98414.1"/>
    <property type="molecule type" value="Genomic_DNA"/>
</dbReference>
<keyword evidence="1" id="KW-0548">Nucleotidyltransferase</keyword>
<dbReference type="AlphaFoldDB" id="A0A3M7PI59"/>
<protein>
    <submittedName>
        <fullName evidence="1">RNA-directed DNA polymerase from mobile element jockey-like</fullName>
    </submittedName>
</protein>
<reference evidence="1 2" key="1">
    <citation type="journal article" date="2018" name="Sci. Rep.">
        <title>Genomic signatures of local adaptation to the degree of environmental predictability in rotifers.</title>
        <authorList>
            <person name="Franch-Gras L."/>
            <person name="Hahn C."/>
            <person name="Garcia-Roger E.M."/>
            <person name="Carmona M.J."/>
            <person name="Serra M."/>
            <person name="Gomez A."/>
        </authorList>
    </citation>
    <scope>NUCLEOTIDE SEQUENCE [LARGE SCALE GENOMIC DNA]</scope>
    <source>
        <strain evidence="1">HYR1</strain>
    </source>
</reference>
<comment type="caution">
    <text evidence="1">The sequence shown here is derived from an EMBL/GenBank/DDBJ whole genome shotgun (WGS) entry which is preliminary data.</text>
</comment>
<keyword evidence="1" id="KW-0808">Transferase</keyword>
<name>A0A3M7PI59_BRAPC</name>
<evidence type="ECO:0000313" key="2">
    <source>
        <dbReference type="Proteomes" id="UP000276133"/>
    </source>
</evidence>
<organism evidence="1 2">
    <name type="scientific">Brachionus plicatilis</name>
    <name type="common">Marine rotifer</name>
    <name type="synonym">Brachionus muelleri</name>
    <dbReference type="NCBI Taxonomy" id="10195"/>
    <lineage>
        <taxon>Eukaryota</taxon>
        <taxon>Metazoa</taxon>
        <taxon>Spiralia</taxon>
        <taxon>Gnathifera</taxon>
        <taxon>Rotifera</taxon>
        <taxon>Eurotatoria</taxon>
        <taxon>Monogononta</taxon>
        <taxon>Pseudotrocha</taxon>
        <taxon>Ploima</taxon>
        <taxon>Brachionidae</taxon>
        <taxon>Brachionus</taxon>
    </lineage>
</organism>
<dbReference type="GO" id="GO:0003964">
    <property type="term" value="F:RNA-directed DNA polymerase activity"/>
    <property type="evidence" value="ECO:0007669"/>
    <property type="project" value="UniProtKB-KW"/>
</dbReference>
<proteinExistence type="predicted"/>
<keyword evidence="2" id="KW-1185">Reference proteome</keyword>
<evidence type="ECO:0000313" key="1">
    <source>
        <dbReference type="EMBL" id="RMZ98414.1"/>
    </source>
</evidence>